<comment type="caution">
    <text evidence="1">The sequence shown here is derived from an EMBL/GenBank/DDBJ whole genome shotgun (WGS) entry which is preliminary data.</text>
</comment>
<organism evidence="1 2">
    <name type="scientific">Quercus suber</name>
    <name type="common">Cork oak</name>
    <dbReference type="NCBI Taxonomy" id="58331"/>
    <lineage>
        <taxon>Eukaryota</taxon>
        <taxon>Viridiplantae</taxon>
        <taxon>Streptophyta</taxon>
        <taxon>Embryophyta</taxon>
        <taxon>Tracheophyta</taxon>
        <taxon>Spermatophyta</taxon>
        <taxon>Magnoliopsida</taxon>
        <taxon>eudicotyledons</taxon>
        <taxon>Gunneridae</taxon>
        <taxon>Pentapetalae</taxon>
        <taxon>rosids</taxon>
        <taxon>fabids</taxon>
        <taxon>Fagales</taxon>
        <taxon>Fagaceae</taxon>
        <taxon>Quercus</taxon>
    </lineage>
</organism>
<reference evidence="1 2" key="1">
    <citation type="journal article" date="2018" name="Sci. Data">
        <title>The draft genome sequence of cork oak.</title>
        <authorList>
            <person name="Ramos A.M."/>
            <person name="Usie A."/>
            <person name="Barbosa P."/>
            <person name="Barros P.M."/>
            <person name="Capote T."/>
            <person name="Chaves I."/>
            <person name="Simoes F."/>
            <person name="Abreu I."/>
            <person name="Carrasquinho I."/>
            <person name="Faro C."/>
            <person name="Guimaraes J.B."/>
            <person name="Mendonca D."/>
            <person name="Nobrega F."/>
            <person name="Rodrigues L."/>
            <person name="Saibo N.J.M."/>
            <person name="Varela M.C."/>
            <person name="Egas C."/>
            <person name="Matos J."/>
            <person name="Miguel C.M."/>
            <person name="Oliveira M.M."/>
            <person name="Ricardo C.P."/>
            <person name="Goncalves S."/>
        </authorList>
    </citation>
    <scope>NUCLEOTIDE SEQUENCE [LARGE SCALE GENOMIC DNA]</scope>
    <source>
        <strain evidence="2">cv. HL8</strain>
    </source>
</reference>
<protein>
    <submittedName>
        <fullName evidence="1">Uncharacterized protein</fullName>
    </submittedName>
</protein>
<keyword evidence="2" id="KW-1185">Reference proteome</keyword>
<dbReference type="AlphaFoldDB" id="A0AAW0MAH2"/>
<dbReference type="EMBL" id="PKMF04000010">
    <property type="protein sequence ID" value="KAK7859827.1"/>
    <property type="molecule type" value="Genomic_DNA"/>
</dbReference>
<evidence type="ECO:0000313" key="1">
    <source>
        <dbReference type="EMBL" id="KAK7859827.1"/>
    </source>
</evidence>
<name>A0AAW0MAH2_QUESU</name>
<proteinExistence type="predicted"/>
<sequence>MINFRQARDISTQCKKPSIQSHQTTNNGQLSISILVFTKRKFKSLKKNYLGKRWRSTVIEWGDYGKSLESSTFKLSVANFMARGWFVVVACIH</sequence>
<dbReference type="Proteomes" id="UP000237347">
    <property type="component" value="Unassembled WGS sequence"/>
</dbReference>
<gene>
    <name evidence="1" type="ORF">CFP56_002225</name>
</gene>
<accession>A0AAW0MAH2</accession>
<evidence type="ECO:0000313" key="2">
    <source>
        <dbReference type="Proteomes" id="UP000237347"/>
    </source>
</evidence>